<proteinExistence type="predicted"/>
<sequence length="54" mass="6575">MSDDRFQVDARIVFKNPREPDTDGGFSHEIRKYDIVEKYHTWLSYNPKFLHHTH</sequence>
<dbReference type="InParanoid" id="G2XWQ4"/>
<name>G2XWQ4_BOTF4</name>
<reference evidence="2" key="1">
    <citation type="journal article" date="2011" name="PLoS Genet.">
        <title>Genomic analysis of the necrotrophic fungal pathogens Sclerotinia sclerotiorum and Botrytis cinerea.</title>
        <authorList>
            <person name="Amselem J."/>
            <person name="Cuomo C.A."/>
            <person name="van Kan J.A."/>
            <person name="Viaud M."/>
            <person name="Benito E.P."/>
            <person name="Couloux A."/>
            <person name="Coutinho P.M."/>
            <person name="de Vries R.P."/>
            <person name="Dyer P.S."/>
            <person name="Fillinger S."/>
            <person name="Fournier E."/>
            <person name="Gout L."/>
            <person name="Hahn M."/>
            <person name="Kohn L."/>
            <person name="Lapalu N."/>
            <person name="Plummer K.M."/>
            <person name="Pradier J.M."/>
            <person name="Quevillon E."/>
            <person name="Sharon A."/>
            <person name="Simon A."/>
            <person name="ten Have A."/>
            <person name="Tudzynski B."/>
            <person name="Tudzynski P."/>
            <person name="Wincker P."/>
            <person name="Andrew M."/>
            <person name="Anthouard V."/>
            <person name="Beever R.E."/>
            <person name="Beffa R."/>
            <person name="Benoit I."/>
            <person name="Bouzid O."/>
            <person name="Brault B."/>
            <person name="Chen Z."/>
            <person name="Choquer M."/>
            <person name="Collemare J."/>
            <person name="Cotton P."/>
            <person name="Danchin E.G."/>
            <person name="Da Silva C."/>
            <person name="Gautier A."/>
            <person name="Giraud C."/>
            <person name="Giraud T."/>
            <person name="Gonzalez C."/>
            <person name="Grossetete S."/>
            <person name="Guldener U."/>
            <person name="Henrissat B."/>
            <person name="Howlett B.J."/>
            <person name="Kodira C."/>
            <person name="Kretschmer M."/>
            <person name="Lappartient A."/>
            <person name="Leroch M."/>
            <person name="Levis C."/>
            <person name="Mauceli E."/>
            <person name="Neuveglise C."/>
            <person name="Oeser B."/>
            <person name="Pearson M."/>
            <person name="Poulain J."/>
            <person name="Poussereau N."/>
            <person name="Quesneville H."/>
            <person name="Rascle C."/>
            <person name="Schumacher J."/>
            <person name="Segurens B."/>
            <person name="Sexton A."/>
            <person name="Silva E."/>
            <person name="Sirven C."/>
            <person name="Soanes D.M."/>
            <person name="Talbot N.J."/>
            <person name="Templeton M."/>
            <person name="Yandava C."/>
            <person name="Yarden O."/>
            <person name="Zeng Q."/>
            <person name="Rollins J.A."/>
            <person name="Lebrun M.H."/>
            <person name="Dickman M."/>
        </authorList>
    </citation>
    <scope>NUCLEOTIDE SEQUENCE [LARGE SCALE GENOMIC DNA]</scope>
    <source>
        <strain evidence="2">T4</strain>
    </source>
</reference>
<evidence type="ECO:0000313" key="2">
    <source>
        <dbReference type="Proteomes" id="UP000008177"/>
    </source>
</evidence>
<organism evidence="1 2">
    <name type="scientific">Botryotinia fuckeliana (strain T4)</name>
    <name type="common">Noble rot fungus</name>
    <name type="synonym">Botrytis cinerea</name>
    <dbReference type="NCBI Taxonomy" id="999810"/>
    <lineage>
        <taxon>Eukaryota</taxon>
        <taxon>Fungi</taxon>
        <taxon>Dikarya</taxon>
        <taxon>Ascomycota</taxon>
        <taxon>Pezizomycotina</taxon>
        <taxon>Leotiomycetes</taxon>
        <taxon>Helotiales</taxon>
        <taxon>Sclerotiniaceae</taxon>
        <taxon>Botrytis</taxon>
    </lineage>
</organism>
<dbReference type="Proteomes" id="UP000008177">
    <property type="component" value="Unplaced contigs"/>
</dbReference>
<protein>
    <submittedName>
        <fullName evidence="1">Uncharacterized protein</fullName>
    </submittedName>
</protein>
<dbReference type="AlphaFoldDB" id="G2XWQ4"/>
<evidence type="ECO:0000313" key="1">
    <source>
        <dbReference type="EMBL" id="CCD44924.1"/>
    </source>
</evidence>
<accession>G2XWQ4</accession>
<dbReference type="EMBL" id="FQ790272">
    <property type="protein sequence ID" value="CCD44924.1"/>
    <property type="molecule type" value="Genomic_DNA"/>
</dbReference>
<gene>
    <name evidence="1" type="ORF">BofuT4_uP052730.1</name>
</gene>
<dbReference type="HOGENOM" id="CLU_3050047_0_0_1"/>